<proteinExistence type="inferred from homology"/>
<accession>Q0AR25</accession>
<comment type="pathway">
    <text evidence="2">Organic acid metabolism; glycolate biosynthesis; glycolate from 2-phosphoglycolate: step 1/1.</text>
</comment>
<dbReference type="AlphaFoldDB" id="Q0AR25"/>
<evidence type="ECO:0000313" key="6">
    <source>
        <dbReference type="Proteomes" id="UP000001964"/>
    </source>
</evidence>
<dbReference type="Gene3D" id="1.10.150.240">
    <property type="entry name" value="Putative phosphatase, domain 2"/>
    <property type="match status" value="1"/>
</dbReference>
<dbReference type="eggNOG" id="COG0546">
    <property type="taxonomic scope" value="Bacteria"/>
</dbReference>
<protein>
    <recommendedName>
        <fullName evidence="4">phosphoglycolate phosphatase</fullName>
        <ecNumber evidence="4">3.1.3.18</ecNumber>
    </recommendedName>
</protein>
<comment type="similarity">
    <text evidence="3">Belongs to the HAD-like hydrolase superfamily. CbbY/CbbZ/Gph/YieH family.</text>
</comment>
<dbReference type="InterPro" id="IPR050155">
    <property type="entry name" value="HAD-like_hydrolase_sf"/>
</dbReference>
<reference evidence="5 6" key="1">
    <citation type="submission" date="2006-08" db="EMBL/GenBank/DDBJ databases">
        <title>Complete sequence of Maricaulis maris MCS10.</title>
        <authorList>
            <consortium name="US DOE Joint Genome Institute"/>
            <person name="Copeland A."/>
            <person name="Lucas S."/>
            <person name="Lapidus A."/>
            <person name="Barry K."/>
            <person name="Detter J.C."/>
            <person name="Glavina del Rio T."/>
            <person name="Hammon N."/>
            <person name="Israni S."/>
            <person name="Dalin E."/>
            <person name="Tice H."/>
            <person name="Pitluck S."/>
            <person name="Saunders E."/>
            <person name="Brettin T."/>
            <person name="Bruce D."/>
            <person name="Han C."/>
            <person name="Tapia R."/>
            <person name="Gilna P."/>
            <person name="Schmutz J."/>
            <person name="Larimer F."/>
            <person name="Land M."/>
            <person name="Hauser L."/>
            <person name="Kyrpides N."/>
            <person name="Mikhailova N."/>
            <person name="Viollier P."/>
            <person name="Stephens C."/>
            <person name="Richardson P."/>
        </authorList>
    </citation>
    <scope>NUCLEOTIDE SEQUENCE [LARGE SCALE GENOMIC DNA]</scope>
    <source>
        <strain evidence="5 6">MCS10</strain>
    </source>
</reference>
<dbReference type="PANTHER" id="PTHR43434:SF1">
    <property type="entry name" value="PHOSPHOGLYCOLATE PHOSPHATASE"/>
    <property type="match status" value="1"/>
</dbReference>
<keyword evidence="6" id="KW-1185">Reference proteome</keyword>
<evidence type="ECO:0000256" key="3">
    <source>
        <dbReference type="ARBA" id="ARBA00006171"/>
    </source>
</evidence>
<dbReference type="InterPro" id="IPR023214">
    <property type="entry name" value="HAD_sf"/>
</dbReference>
<evidence type="ECO:0000256" key="1">
    <source>
        <dbReference type="ARBA" id="ARBA00000830"/>
    </source>
</evidence>
<sequence>MLDSRDAALFADAAIAFDLDGTLVDTAPDLLRALNAVIEPRGLEPVALAAVRAMVGRGALALLERAHAAQSVRLEDPEAAVADFIEIYQSDVAAHSTPFEGVETTLAWLRAQGCRLSVCTNKPSVLSDMLIGELGLSGYFDRIIGPERTTAKKPAADHLLDALGDGYARAALVGDSEPDVASAAAATLPSVIMSYGYSERPAGSLGADRVIHAFSDVPLALAEIWRGST</sequence>
<dbReference type="InterPro" id="IPR041492">
    <property type="entry name" value="HAD_2"/>
</dbReference>
<dbReference type="InterPro" id="IPR036412">
    <property type="entry name" value="HAD-like_sf"/>
</dbReference>
<name>Q0AR25_MARMM</name>
<dbReference type="GO" id="GO:0005829">
    <property type="term" value="C:cytosol"/>
    <property type="evidence" value="ECO:0007669"/>
    <property type="project" value="TreeGrafter"/>
</dbReference>
<evidence type="ECO:0000256" key="2">
    <source>
        <dbReference type="ARBA" id="ARBA00004818"/>
    </source>
</evidence>
<dbReference type="Proteomes" id="UP000001964">
    <property type="component" value="Chromosome"/>
</dbReference>
<dbReference type="PANTHER" id="PTHR43434">
    <property type="entry name" value="PHOSPHOGLYCOLATE PHOSPHATASE"/>
    <property type="match status" value="1"/>
</dbReference>
<organism evidence="5 6">
    <name type="scientific">Maricaulis maris (strain MCS10)</name>
    <name type="common">Caulobacter maris</name>
    <dbReference type="NCBI Taxonomy" id="394221"/>
    <lineage>
        <taxon>Bacteria</taxon>
        <taxon>Pseudomonadati</taxon>
        <taxon>Pseudomonadota</taxon>
        <taxon>Alphaproteobacteria</taxon>
        <taxon>Maricaulales</taxon>
        <taxon>Maricaulaceae</taxon>
        <taxon>Maricaulis</taxon>
    </lineage>
</organism>
<dbReference type="HOGENOM" id="CLU_045011_19_1_5"/>
<dbReference type="Gene3D" id="3.40.50.1000">
    <property type="entry name" value="HAD superfamily/HAD-like"/>
    <property type="match status" value="1"/>
</dbReference>
<dbReference type="RefSeq" id="WP_011642909.1">
    <property type="nucleotide sequence ID" value="NC_008347.1"/>
</dbReference>
<dbReference type="SFLD" id="SFLDS00003">
    <property type="entry name" value="Haloacid_Dehalogenase"/>
    <property type="match status" value="1"/>
</dbReference>
<dbReference type="InterPro" id="IPR023198">
    <property type="entry name" value="PGP-like_dom2"/>
</dbReference>
<dbReference type="OrthoDB" id="9793014at2"/>
<dbReference type="Pfam" id="PF13419">
    <property type="entry name" value="HAD_2"/>
    <property type="match status" value="1"/>
</dbReference>
<gene>
    <name evidence="5" type="ordered locus">Mmar10_0969</name>
</gene>
<dbReference type="KEGG" id="mmr:Mmar10_0969"/>
<dbReference type="SFLD" id="SFLDG01129">
    <property type="entry name" value="C1.5:_HAD__Beta-PGM__Phosphata"/>
    <property type="match status" value="1"/>
</dbReference>
<evidence type="ECO:0000256" key="4">
    <source>
        <dbReference type="ARBA" id="ARBA00013078"/>
    </source>
</evidence>
<dbReference type="EC" id="3.1.3.18" evidence="4"/>
<dbReference type="STRING" id="394221.Mmar10_0969"/>
<dbReference type="SUPFAM" id="SSF56784">
    <property type="entry name" value="HAD-like"/>
    <property type="match status" value="1"/>
</dbReference>
<dbReference type="GO" id="GO:0008967">
    <property type="term" value="F:phosphoglycolate phosphatase activity"/>
    <property type="evidence" value="ECO:0007669"/>
    <property type="project" value="UniProtKB-EC"/>
</dbReference>
<dbReference type="GO" id="GO:0006281">
    <property type="term" value="P:DNA repair"/>
    <property type="evidence" value="ECO:0007669"/>
    <property type="project" value="TreeGrafter"/>
</dbReference>
<evidence type="ECO:0000313" key="5">
    <source>
        <dbReference type="EMBL" id="ABI65262.1"/>
    </source>
</evidence>
<keyword evidence="5" id="KW-0378">Hydrolase</keyword>
<dbReference type="EMBL" id="CP000449">
    <property type="protein sequence ID" value="ABI65262.1"/>
    <property type="molecule type" value="Genomic_DNA"/>
</dbReference>
<comment type="catalytic activity">
    <reaction evidence="1">
        <text>2-phosphoglycolate + H2O = glycolate + phosphate</text>
        <dbReference type="Rhea" id="RHEA:14369"/>
        <dbReference type="ChEBI" id="CHEBI:15377"/>
        <dbReference type="ChEBI" id="CHEBI:29805"/>
        <dbReference type="ChEBI" id="CHEBI:43474"/>
        <dbReference type="ChEBI" id="CHEBI:58033"/>
        <dbReference type="EC" id="3.1.3.18"/>
    </reaction>
</comment>